<keyword evidence="7 8" id="KW-0472">Membrane</keyword>
<feature type="transmembrane region" description="Helical" evidence="8">
    <location>
        <begin position="102"/>
        <end position="120"/>
    </location>
</feature>
<dbReference type="EMBL" id="JAECVW010000001">
    <property type="protein sequence ID" value="MBH8593747.1"/>
    <property type="molecule type" value="Genomic_DNA"/>
</dbReference>
<evidence type="ECO:0000256" key="6">
    <source>
        <dbReference type="ARBA" id="ARBA00022989"/>
    </source>
</evidence>
<dbReference type="InterPro" id="IPR038770">
    <property type="entry name" value="Na+/solute_symporter_sf"/>
</dbReference>
<proteinExistence type="inferred from homology"/>
<keyword evidence="10" id="KW-1185">Reference proteome</keyword>
<keyword evidence="5 8" id="KW-0812">Transmembrane</keyword>
<sequence>MAVLSLIFLQIILPLLILLAVGAILHKVFALHLKSFSKLLTYCLLPANTFVNIYQSRMPLAIFGQIILFLLLFSTFSISFTEIISRVTKMDRKTAATYKNSVVLMNSANYGIPVSQMVFHANPLGVSIQLFVMIFQNLLTFTYGIFNLVSAKSGGRSVIKELFKLPMLYALLLGLICAGFRIEIPPILWKPVENMADAFLAVALITLGAQIATIRPGKPHPVLYLSTFSRLVIGPGAALGIIFLLGLDGTVAQSLFIASSFPTSRNSSILALEYNNHPDLAAQAVLISTLFSTVTVTLVVWLAGILFPVTT</sequence>
<evidence type="ECO:0000256" key="2">
    <source>
        <dbReference type="ARBA" id="ARBA00010145"/>
    </source>
</evidence>
<dbReference type="PANTHER" id="PTHR36838:SF1">
    <property type="entry name" value="SLR1864 PROTEIN"/>
    <property type="match status" value="1"/>
</dbReference>
<dbReference type="PANTHER" id="PTHR36838">
    <property type="entry name" value="AUXIN EFFLUX CARRIER FAMILY PROTEIN"/>
    <property type="match status" value="1"/>
</dbReference>
<organism evidence="9 10">
    <name type="scientific">Thermoactinomyces intermedius</name>
    <dbReference type="NCBI Taxonomy" id="2024"/>
    <lineage>
        <taxon>Bacteria</taxon>
        <taxon>Bacillati</taxon>
        <taxon>Bacillota</taxon>
        <taxon>Bacilli</taxon>
        <taxon>Bacillales</taxon>
        <taxon>Thermoactinomycetaceae</taxon>
        <taxon>Thermoactinomyces</taxon>
    </lineage>
</organism>
<reference evidence="9 10" key="1">
    <citation type="submission" date="2020-12" db="EMBL/GenBank/DDBJ databases">
        <title>WGS of Thermoactinomyces spp.</title>
        <authorList>
            <person name="Cheng K."/>
        </authorList>
    </citation>
    <scope>NUCLEOTIDE SEQUENCE [LARGE SCALE GENOMIC DNA]</scope>
    <source>
        <strain evidence="10">CICC 10671\DSM 43846</strain>
    </source>
</reference>
<dbReference type="Gene3D" id="1.20.1530.20">
    <property type="match status" value="1"/>
</dbReference>
<comment type="similarity">
    <text evidence="2">Belongs to the auxin efflux carrier (TC 2.A.69) family.</text>
</comment>
<evidence type="ECO:0000313" key="9">
    <source>
        <dbReference type="EMBL" id="MBH8593747.1"/>
    </source>
</evidence>
<dbReference type="GO" id="GO:0055085">
    <property type="term" value="P:transmembrane transport"/>
    <property type="evidence" value="ECO:0007669"/>
    <property type="project" value="InterPro"/>
</dbReference>
<dbReference type="AlphaFoldDB" id="A0A8I1A1H6"/>
<feature type="transmembrane region" description="Helical" evidence="8">
    <location>
        <begin position="236"/>
        <end position="261"/>
    </location>
</feature>
<dbReference type="Proteomes" id="UP000633619">
    <property type="component" value="Unassembled WGS sequence"/>
</dbReference>
<evidence type="ECO:0000256" key="3">
    <source>
        <dbReference type="ARBA" id="ARBA00022448"/>
    </source>
</evidence>
<feature type="transmembrane region" description="Helical" evidence="8">
    <location>
        <begin position="126"/>
        <end position="146"/>
    </location>
</feature>
<evidence type="ECO:0000256" key="5">
    <source>
        <dbReference type="ARBA" id="ARBA00022692"/>
    </source>
</evidence>
<dbReference type="InterPro" id="IPR004776">
    <property type="entry name" value="Mem_transp_PIN-like"/>
</dbReference>
<keyword evidence="3" id="KW-0813">Transport</keyword>
<comment type="subcellular location">
    <subcellularLocation>
        <location evidence="1">Cell membrane</location>
        <topology evidence="1">Multi-pass membrane protein</topology>
    </subcellularLocation>
</comment>
<feature type="transmembrane region" description="Helical" evidence="8">
    <location>
        <begin position="281"/>
        <end position="307"/>
    </location>
</feature>
<dbReference type="Pfam" id="PF03547">
    <property type="entry name" value="Mem_trans"/>
    <property type="match status" value="1"/>
</dbReference>
<comment type="caution">
    <text evidence="9">The sequence shown here is derived from an EMBL/GenBank/DDBJ whole genome shotgun (WGS) entry which is preliminary data.</text>
</comment>
<gene>
    <name evidence="9" type="ORF">I8U20_00205</name>
</gene>
<feature type="transmembrane region" description="Helical" evidence="8">
    <location>
        <begin position="195"/>
        <end position="215"/>
    </location>
</feature>
<feature type="transmembrane region" description="Helical" evidence="8">
    <location>
        <begin position="6"/>
        <end position="25"/>
    </location>
</feature>
<dbReference type="RefSeq" id="WP_181731166.1">
    <property type="nucleotide sequence ID" value="NZ_JACEIR010000001.1"/>
</dbReference>
<protein>
    <submittedName>
        <fullName evidence="9">AEC family transporter</fullName>
    </submittedName>
</protein>
<accession>A0A8I1A1H6</accession>
<evidence type="ECO:0000256" key="4">
    <source>
        <dbReference type="ARBA" id="ARBA00022475"/>
    </source>
</evidence>
<keyword evidence="4" id="KW-1003">Cell membrane</keyword>
<evidence type="ECO:0000256" key="1">
    <source>
        <dbReference type="ARBA" id="ARBA00004651"/>
    </source>
</evidence>
<feature type="transmembrane region" description="Helical" evidence="8">
    <location>
        <begin position="60"/>
        <end position="81"/>
    </location>
</feature>
<name>A0A8I1A1H6_THEIN</name>
<keyword evidence="6 8" id="KW-1133">Transmembrane helix</keyword>
<evidence type="ECO:0000256" key="8">
    <source>
        <dbReference type="SAM" id="Phobius"/>
    </source>
</evidence>
<evidence type="ECO:0000313" key="10">
    <source>
        <dbReference type="Proteomes" id="UP000633619"/>
    </source>
</evidence>
<feature type="transmembrane region" description="Helical" evidence="8">
    <location>
        <begin position="167"/>
        <end position="189"/>
    </location>
</feature>
<dbReference type="GO" id="GO:0005886">
    <property type="term" value="C:plasma membrane"/>
    <property type="evidence" value="ECO:0007669"/>
    <property type="project" value="UniProtKB-SubCell"/>
</dbReference>
<evidence type="ECO:0000256" key="7">
    <source>
        <dbReference type="ARBA" id="ARBA00023136"/>
    </source>
</evidence>